<dbReference type="EMBL" id="RIAR02000001">
    <property type="protein sequence ID" value="NSL88934.1"/>
    <property type="molecule type" value="Genomic_DNA"/>
</dbReference>
<keyword evidence="2" id="KW-1185">Reference proteome</keyword>
<organism evidence="1 2">
    <name type="scientific">Chitinophaga solisilvae</name>
    <dbReference type="NCBI Taxonomy" id="1233460"/>
    <lineage>
        <taxon>Bacteria</taxon>
        <taxon>Pseudomonadati</taxon>
        <taxon>Bacteroidota</taxon>
        <taxon>Chitinophagia</taxon>
        <taxon>Chitinophagales</taxon>
        <taxon>Chitinophagaceae</taxon>
        <taxon>Chitinophaga</taxon>
    </lineage>
</organism>
<dbReference type="AlphaFoldDB" id="A0A433WH43"/>
<gene>
    <name evidence="1" type="ORF">ECE50_018980</name>
</gene>
<comment type="caution">
    <text evidence="1">The sequence shown here is derived from an EMBL/GenBank/DDBJ whole genome shotgun (WGS) entry which is preliminary data.</text>
</comment>
<dbReference type="Proteomes" id="UP000281028">
    <property type="component" value="Unassembled WGS sequence"/>
</dbReference>
<protein>
    <submittedName>
        <fullName evidence="1">DUF4157 domain-containing protein</fullName>
    </submittedName>
</protein>
<reference evidence="1" key="1">
    <citation type="submission" date="2020-05" db="EMBL/GenBank/DDBJ databases">
        <title>Chitinophaga laudate sp. nov., isolated from a tropical peat swamp.</title>
        <authorList>
            <person name="Goh C.B.S."/>
            <person name="Lee M.S."/>
            <person name="Parimannan S."/>
            <person name="Pasbakhsh P."/>
            <person name="Yule C.M."/>
            <person name="Rajandas H."/>
            <person name="Loke S."/>
            <person name="Croft L."/>
            <person name="Tan J.B.L."/>
        </authorList>
    </citation>
    <scope>NUCLEOTIDE SEQUENCE</scope>
    <source>
        <strain evidence="1">Mgbs1</strain>
    </source>
</reference>
<dbReference type="OrthoDB" id="679343at2"/>
<sequence length="108" mass="12640">MEKIKCHIRVNSPFARIAAKVMGVKGIAMVLGRTIHLYGASRLEFLSNIAWLRHEACHLLQYRQYGYAGFMCRYLWESARRGYYNNRLEVAARLAENDQHILNRIEIL</sequence>
<accession>A0A433WH43</accession>
<name>A0A433WH43_9BACT</name>
<evidence type="ECO:0000313" key="1">
    <source>
        <dbReference type="EMBL" id="NSL88934.1"/>
    </source>
</evidence>
<proteinExistence type="predicted"/>
<evidence type="ECO:0000313" key="2">
    <source>
        <dbReference type="Proteomes" id="UP000281028"/>
    </source>
</evidence>